<accession>A0A286DU54</accession>
<gene>
    <name evidence="6" type="ORF">SAMN06297387_104351</name>
</gene>
<feature type="transmembrane region" description="Helical" evidence="4">
    <location>
        <begin position="34"/>
        <end position="56"/>
    </location>
</feature>
<evidence type="ECO:0000313" key="6">
    <source>
        <dbReference type="EMBL" id="SOD62181.1"/>
    </source>
</evidence>
<comment type="similarity">
    <text evidence="1 2">Belongs to the peptidase A24 family.</text>
</comment>
<keyword evidence="4" id="KW-1133">Transmembrane helix</keyword>
<name>A0A286DU54_9ACTN</name>
<dbReference type="InterPro" id="IPR050882">
    <property type="entry name" value="Prepilin_peptidase/N-MTase"/>
</dbReference>
<dbReference type="PANTHER" id="PTHR30487">
    <property type="entry name" value="TYPE 4 PREPILIN-LIKE PROTEINS LEADER PEPTIDE-PROCESSING ENZYME"/>
    <property type="match status" value="1"/>
</dbReference>
<feature type="region of interest" description="Disordered" evidence="3">
    <location>
        <begin position="1"/>
        <end position="21"/>
    </location>
</feature>
<reference evidence="6 7" key="1">
    <citation type="submission" date="2017-09" db="EMBL/GenBank/DDBJ databases">
        <authorList>
            <person name="Ehlers B."/>
            <person name="Leendertz F.H."/>
        </authorList>
    </citation>
    <scope>NUCLEOTIDE SEQUENCE [LARGE SCALE GENOMIC DNA]</scope>
    <source>
        <strain evidence="6 7">CGMCC 4.7095</strain>
    </source>
</reference>
<dbReference type="AlphaFoldDB" id="A0A286DU54"/>
<keyword evidence="7" id="KW-1185">Reference proteome</keyword>
<evidence type="ECO:0000256" key="1">
    <source>
        <dbReference type="ARBA" id="ARBA00005801"/>
    </source>
</evidence>
<dbReference type="GO" id="GO:0032259">
    <property type="term" value="P:methylation"/>
    <property type="evidence" value="ECO:0007669"/>
    <property type="project" value="UniProtKB-KW"/>
</dbReference>
<keyword evidence="4" id="KW-0812">Transmembrane</keyword>
<keyword evidence="6" id="KW-0489">Methyltransferase</keyword>
<feature type="region of interest" description="Disordered" evidence="3">
    <location>
        <begin position="76"/>
        <end position="96"/>
    </location>
</feature>
<organism evidence="6 7">
    <name type="scientific">Streptomyces zhaozhouensis</name>
    <dbReference type="NCBI Taxonomy" id="1300267"/>
    <lineage>
        <taxon>Bacteria</taxon>
        <taxon>Bacillati</taxon>
        <taxon>Actinomycetota</taxon>
        <taxon>Actinomycetes</taxon>
        <taxon>Kitasatosporales</taxon>
        <taxon>Streptomycetaceae</taxon>
        <taxon>Streptomyces</taxon>
    </lineage>
</organism>
<dbReference type="GO" id="GO:0005886">
    <property type="term" value="C:plasma membrane"/>
    <property type="evidence" value="ECO:0007669"/>
    <property type="project" value="TreeGrafter"/>
</dbReference>
<feature type="transmembrane region" description="Helical" evidence="4">
    <location>
        <begin position="145"/>
        <end position="165"/>
    </location>
</feature>
<evidence type="ECO:0000256" key="3">
    <source>
        <dbReference type="SAM" id="MobiDB-lite"/>
    </source>
</evidence>
<sequence length="296" mass="30080">MLSLSSPSSPPSPPSASSPPWLSASSFLAAPPSFSLAASLVVLALALGALAGPLLVRAGYRLAVEPEQPWRDACPAGHPLVAGPPDGSSRRTRPRGWRGWVGGGRCQGCLAEGAPRHGPSPLRLALVTAGCCGVLAAVAGPSPELVVWLLAVPPLVLLATVDLAVQRLPDVLTLPLAVGLAVGLGICAPLPGAEGSWPRALLAALVLTVVYFVLFLVNPRGMGFGDVKLAPSIGLILGWYGWDHVFFGTFVGFALAAGYGLVLMVTGRASRRTAVPFGPFMALGALVSLAVGGLAG</sequence>
<dbReference type="InterPro" id="IPR014032">
    <property type="entry name" value="Peptidase_A24A_bac"/>
</dbReference>
<evidence type="ECO:0000259" key="5">
    <source>
        <dbReference type="Pfam" id="PF01478"/>
    </source>
</evidence>
<feature type="compositionally biased region" description="Pro residues" evidence="3">
    <location>
        <begin position="8"/>
        <end position="17"/>
    </location>
</feature>
<feature type="transmembrane region" description="Helical" evidence="4">
    <location>
        <begin position="172"/>
        <end position="191"/>
    </location>
</feature>
<dbReference type="GO" id="GO:0004190">
    <property type="term" value="F:aspartic-type endopeptidase activity"/>
    <property type="evidence" value="ECO:0007669"/>
    <property type="project" value="InterPro"/>
</dbReference>
<feature type="transmembrane region" description="Helical" evidence="4">
    <location>
        <begin position="246"/>
        <end position="265"/>
    </location>
</feature>
<keyword evidence="4" id="KW-0472">Membrane</keyword>
<dbReference type="PRINTS" id="PR00864">
    <property type="entry name" value="PREPILNPTASE"/>
</dbReference>
<dbReference type="PANTHER" id="PTHR30487:SF0">
    <property type="entry name" value="PREPILIN LEADER PEPTIDASE_N-METHYLTRANSFERASE-RELATED"/>
    <property type="match status" value="1"/>
</dbReference>
<dbReference type="Pfam" id="PF01478">
    <property type="entry name" value="Peptidase_A24"/>
    <property type="match status" value="1"/>
</dbReference>
<evidence type="ECO:0000313" key="7">
    <source>
        <dbReference type="Proteomes" id="UP000219072"/>
    </source>
</evidence>
<keyword evidence="6" id="KW-0808">Transferase</keyword>
<dbReference type="GO" id="GO:0008168">
    <property type="term" value="F:methyltransferase activity"/>
    <property type="evidence" value="ECO:0007669"/>
    <property type="project" value="UniProtKB-KW"/>
</dbReference>
<feature type="domain" description="Prepilin type IV endopeptidase peptidase" evidence="5">
    <location>
        <begin position="154"/>
        <end position="254"/>
    </location>
</feature>
<evidence type="ECO:0000256" key="4">
    <source>
        <dbReference type="SAM" id="Phobius"/>
    </source>
</evidence>
<evidence type="ECO:0000256" key="2">
    <source>
        <dbReference type="RuleBase" id="RU003793"/>
    </source>
</evidence>
<dbReference type="InterPro" id="IPR000045">
    <property type="entry name" value="Prepilin_IV_endopep_pep"/>
</dbReference>
<dbReference type="EMBL" id="OCNE01000004">
    <property type="protein sequence ID" value="SOD62181.1"/>
    <property type="molecule type" value="Genomic_DNA"/>
</dbReference>
<feature type="transmembrane region" description="Helical" evidence="4">
    <location>
        <begin position="277"/>
        <end position="295"/>
    </location>
</feature>
<protein>
    <submittedName>
        <fullName evidence="6">Leader peptidase (Prepilin peptidase) / N-methyltransferase</fullName>
    </submittedName>
</protein>
<proteinExistence type="inferred from homology"/>
<dbReference type="Proteomes" id="UP000219072">
    <property type="component" value="Unassembled WGS sequence"/>
</dbReference>
<dbReference type="Gene3D" id="1.20.120.1220">
    <property type="match status" value="1"/>
</dbReference>
<feature type="transmembrane region" description="Helical" evidence="4">
    <location>
        <begin position="197"/>
        <end position="217"/>
    </location>
</feature>
<dbReference type="GO" id="GO:0006465">
    <property type="term" value="P:signal peptide processing"/>
    <property type="evidence" value="ECO:0007669"/>
    <property type="project" value="TreeGrafter"/>
</dbReference>